<dbReference type="RefSeq" id="WP_081997223.1">
    <property type="nucleotide sequence ID" value="NZ_CP009122.1"/>
</dbReference>
<evidence type="ECO:0000259" key="2">
    <source>
        <dbReference type="Pfam" id="PF13478"/>
    </source>
</evidence>
<proteinExistence type="predicted"/>
<dbReference type="HOGENOM" id="CLU_041115_2_1_5"/>
<dbReference type="InterPro" id="IPR052698">
    <property type="entry name" value="MoCofactor_Util/Proc"/>
</dbReference>
<feature type="domain" description="XdhC- CoxI" evidence="1">
    <location>
        <begin position="18"/>
        <end position="83"/>
    </location>
</feature>
<protein>
    <recommendedName>
        <fullName evidence="5">Xanthine dehydrogenase accessory factor</fullName>
    </recommendedName>
</protein>
<dbReference type="Proteomes" id="UP000030907">
    <property type="component" value="Chromosome"/>
</dbReference>
<evidence type="ECO:0000313" key="3">
    <source>
        <dbReference type="EMBL" id="AJA08124.1"/>
    </source>
</evidence>
<organism evidence="3 4">
    <name type="scientific">Sphingopyxis fribergensis</name>
    <dbReference type="NCBI Taxonomy" id="1515612"/>
    <lineage>
        <taxon>Bacteria</taxon>
        <taxon>Pseudomonadati</taxon>
        <taxon>Pseudomonadota</taxon>
        <taxon>Alphaproteobacteria</taxon>
        <taxon>Sphingomonadales</taxon>
        <taxon>Sphingomonadaceae</taxon>
        <taxon>Sphingopyxis</taxon>
    </lineage>
</organism>
<accession>A0A0A7PDU5</accession>
<dbReference type="OrthoDB" id="9815497at2"/>
<sequence length="337" mass="36197">MIATTPADILRFALDRSREGAGTILVTLTAIEGSSPRAIGAQMAVAEDGRYVGSFSGGCIEAAVVAEAIGTLADSRAKRVRFGAGSPYLDIRLPCGGGIDLLFNPRPDPDAIAGVLCRHDRRKPAALRLAEDGVFLEAVSEGDCADWRDGGFRLYYAPTLRIVAIGQGEELTALARLAKSYGADVSLLSPDERALADLTAEGFDTVRLTVRTSLPPVRTDAWTAILSVFHDRDWEEELLPLALRLPSFYIGAIGSRRTQDIRLDTLRAAGVPEDLRRKLRTSVGLIPATRDPATLALSALSQIVQEYHRIGCISASSDEAADAYAQHDDLIDQALRA</sequence>
<evidence type="ECO:0000313" key="4">
    <source>
        <dbReference type="Proteomes" id="UP000030907"/>
    </source>
</evidence>
<dbReference type="Pfam" id="PF02625">
    <property type="entry name" value="XdhC_CoxI"/>
    <property type="match status" value="1"/>
</dbReference>
<keyword evidence="4" id="KW-1185">Reference proteome</keyword>
<evidence type="ECO:0008006" key="5">
    <source>
        <dbReference type="Google" id="ProtNLM"/>
    </source>
</evidence>
<dbReference type="PANTHER" id="PTHR30388:SF4">
    <property type="entry name" value="MOLYBDENUM COFACTOR INSERTION CHAPERONE PAOD"/>
    <property type="match status" value="1"/>
</dbReference>
<dbReference type="AlphaFoldDB" id="A0A0A7PDU5"/>
<dbReference type="STRING" id="1515612.SKP52_05995"/>
<dbReference type="Pfam" id="PF13478">
    <property type="entry name" value="XdhC_C"/>
    <property type="match status" value="1"/>
</dbReference>
<dbReference type="EMBL" id="CP009122">
    <property type="protein sequence ID" value="AJA08124.1"/>
    <property type="molecule type" value="Genomic_DNA"/>
</dbReference>
<dbReference type="PANTHER" id="PTHR30388">
    <property type="entry name" value="ALDEHYDE OXIDOREDUCTASE MOLYBDENUM COFACTOR ASSEMBLY PROTEIN"/>
    <property type="match status" value="1"/>
</dbReference>
<dbReference type="InterPro" id="IPR027051">
    <property type="entry name" value="XdhC_Rossmann_dom"/>
</dbReference>
<evidence type="ECO:0000259" key="1">
    <source>
        <dbReference type="Pfam" id="PF02625"/>
    </source>
</evidence>
<gene>
    <name evidence="3" type="ORF">SKP52_05995</name>
</gene>
<dbReference type="Gene3D" id="3.40.50.720">
    <property type="entry name" value="NAD(P)-binding Rossmann-like Domain"/>
    <property type="match status" value="1"/>
</dbReference>
<reference evidence="3 4" key="1">
    <citation type="journal article" date="2015" name="Int. J. Syst. Evol. Microbiol.">
        <title>Description of Sphingopyxis fribergensis sp. nov. - a soil bacterium with the ability to degrade styrene and phenylacetic acid.</title>
        <authorList>
            <person name="Oelschlagel M."/>
            <person name="Ruckert C."/>
            <person name="Kalinowski J."/>
            <person name="Schmidt G."/>
            <person name="Schlomann M."/>
            <person name="Tischler D."/>
        </authorList>
    </citation>
    <scope>NUCLEOTIDE SEQUENCE [LARGE SCALE GENOMIC DNA]</scope>
    <source>
        <strain evidence="3 4">Kp5.2</strain>
    </source>
</reference>
<name>A0A0A7PDU5_9SPHN</name>
<dbReference type="InterPro" id="IPR003777">
    <property type="entry name" value="XdhC_CoxI"/>
</dbReference>
<dbReference type="KEGG" id="sphk:SKP52_05995"/>
<feature type="domain" description="XdhC Rossmann" evidence="2">
    <location>
        <begin position="163"/>
        <end position="303"/>
    </location>
</feature>